<evidence type="ECO:0000259" key="1">
    <source>
        <dbReference type="Pfam" id="PF07969"/>
    </source>
</evidence>
<sequence>MGIHLDIKGIPTMTKTAADVIYYNGYIYTADAQNRVVNAIAIANGKVLACGSVEELKQHAHPHTEQIDLQGKMMMPGIIDGHMHPFWGGEQLSGCHLNYESLTIEQILERVQQHLDKDILKGENDWLKVTAWLRQGMLPAGVDMYRSDMDRLNTKRPVILFSNDCHTLLANSRALELFGIDKYAPEPSDGKIGKDQDGELNGILEDAPAMRAADSIPSLNAEQAVKVAAMVQHELNKQGVTAVMDARVSPLQLDAFSKLQKSGELTVRFQAAKEITPDDAHSVEAVGKAVENAVAFANRYHQAQWTPEPGIGLHNIKMFVDGVLQPPTMTASLLEPYTINVGTEAAPNWQVTERYGDLYFTAEILDELMEKIAAAGFDPHLHTVGEGAVSIALDAIEKMRAAHPGKDIRPGLAHNELVHEKDYARFAHLGVIACLSFQWAAPTTELIAAETMMLGAKRMENLEPIAKFIDAGAVVAFGSDWPIDALDEWYDLKVAATRQGRTVDGVTPPRLDNDRNLTVTEVLRSATIDSAYAQHREDVIGSLEPGKFADMIVLDRNVFDIPAADIENVKVLRTVVGGKTVYCA</sequence>
<reference evidence="2 3" key="1">
    <citation type="submission" date="2018-06" db="EMBL/GenBank/DDBJ databases">
        <authorList>
            <consortium name="Pathogen Informatics"/>
            <person name="Doyle S."/>
        </authorList>
    </citation>
    <scope>NUCLEOTIDE SEQUENCE [LARGE SCALE GENOMIC DNA]</scope>
    <source>
        <strain evidence="2 3">NCTC12151</strain>
    </source>
</reference>
<evidence type="ECO:0000313" key="3">
    <source>
        <dbReference type="Proteomes" id="UP000249005"/>
    </source>
</evidence>
<dbReference type="Gene3D" id="3.10.310.70">
    <property type="match status" value="1"/>
</dbReference>
<feature type="domain" description="Amidohydrolase 3" evidence="1">
    <location>
        <begin position="67"/>
        <end position="582"/>
    </location>
</feature>
<dbReference type="SUPFAM" id="SSF51556">
    <property type="entry name" value="Metallo-dependent hydrolases"/>
    <property type="match status" value="1"/>
</dbReference>
<dbReference type="KEGG" id="lri:NCTC12151_01604"/>
<keyword evidence="3" id="KW-1185">Reference proteome</keyword>
<dbReference type="Pfam" id="PF07969">
    <property type="entry name" value="Amidohydro_3"/>
    <property type="match status" value="1"/>
</dbReference>
<dbReference type="CDD" id="cd01300">
    <property type="entry name" value="YtcJ_like"/>
    <property type="match status" value="1"/>
</dbReference>
<dbReference type="InterPro" id="IPR032466">
    <property type="entry name" value="Metal_Hydrolase"/>
</dbReference>
<dbReference type="InterPro" id="IPR011059">
    <property type="entry name" value="Metal-dep_hydrolase_composite"/>
</dbReference>
<keyword evidence="2" id="KW-0378">Hydrolase</keyword>
<name>A0A2X4V0A7_9GAMM</name>
<protein>
    <submittedName>
        <fullName evidence="2">N-substituted formamide deformylase</fullName>
        <ecNumber evidence="2">3.5.1.91</ecNumber>
    </submittedName>
</protein>
<dbReference type="EMBL" id="LS483470">
    <property type="protein sequence ID" value="SQI40292.1"/>
    <property type="molecule type" value="Genomic_DNA"/>
</dbReference>
<organism evidence="2 3">
    <name type="scientific">Leminorella richardii</name>
    <dbReference type="NCBI Taxonomy" id="158841"/>
    <lineage>
        <taxon>Bacteria</taxon>
        <taxon>Pseudomonadati</taxon>
        <taxon>Pseudomonadota</taxon>
        <taxon>Gammaproteobacteria</taxon>
        <taxon>Enterobacterales</taxon>
        <taxon>Budviciaceae</taxon>
        <taxon>Leminorella</taxon>
    </lineage>
</organism>
<dbReference type="InterPro" id="IPR013108">
    <property type="entry name" value="Amidohydro_3"/>
</dbReference>
<proteinExistence type="predicted"/>
<dbReference type="PANTHER" id="PTHR22642">
    <property type="entry name" value="IMIDAZOLONEPROPIONASE"/>
    <property type="match status" value="1"/>
</dbReference>
<dbReference type="GO" id="GO:0016810">
    <property type="term" value="F:hydrolase activity, acting on carbon-nitrogen (but not peptide) bonds"/>
    <property type="evidence" value="ECO:0007669"/>
    <property type="project" value="InterPro"/>
</dbReference>
<dbReference type="AlphaFoldDB" id="A0A2X4V0A7"/>
<dbReference type="SUPFAM" id="SSF51338">
    <property type="entry name" value="Composite domain of metallo-dependent hydrolases"/>
    <property type="match status" value="1"/>
</dbReference>
<gene>
    <name evidence="2" type="primary">nfdA</name>
    <name evidence="2" type="ORF">NCTC12151_01604</name>
</gene>
<dbReference type="Gene3D" id="3.20.20.140">
    <property type="entry name" value="Metal-dependent hydrolases"/>
    <property type="match status" value="1"/>
</dbReference>
<dbReference type="PANTHER" id="PTHR22642:SF2">
    <property type="entry name" value="PROTEIN LONG AFTER FAR-RED 3"/>
    <property type="match status" value="1"/>
</dbReference>
<dbReference type="Gene3D" id="2.30.40.10">
    <property type="entry name" value="Urease, subunit C, domain 1"/>
    <property type="match status" value="1"/>
</dbReference>
<dbReference type="EC" id="3.5.1.91" evidence="2"/>
<accession>A0A2X4V0A7</accession>
<evidence type="ECO:0000313" key="2">
    <source>
        <dbReference type="EMBL" id="SQI40292.1"/>
    </source>
</evidence>
<dbReference type="Proteomes" id="UP000249005">
    <property type="component" value="Chromosome 1"/>
</dbReference>
<dbReference type="InterPro" id="IPR033932">
    <property type="entry name" value="YtcJ-like"/>
</dbReference>